<dbReference type="InterPro" id="IPR036942">
    <property type="entry name" value="Beta-barrel_TonB_sf"/>
</dbReference>
<evidence type="ECO:0000256" key="5">
    <source>
        <dbReference type="ARBA" id="ARBA00022692"/>
    </source>
</evidence>
<feature type="chain" id="PRO_5016921010" evidence="14">
    <location>
        <begin position="22"/>
        <end position="720"/>
    </location>
</feature>
<keyword evidence="6 14" id="KW-0732">Signal</keyword>
<evidence type="ECO:0000256" key="14">
    <source>
        <dbReference type="SAM" id="SignalP"/>
    </source>
</evidence>
<dbReference type="Pfam" id="PF07715">
    <property type="entry name" value="Plug"/>
    <property type="match status" value="1"/>
</dbReference>
<evidence type="ECO:0000259" key="16">
    <source>
        <dbReference type="Pfam" id="PF07715"/>
    </source>
</evidence>
<dbReference type="RefSeq" id="WP_115308194.1">
    <property type="nucleotide sequence ID" value="NZ_UGJJ01000001.1"/>
</dbReference>
<keyword evidence="5 11" id="KW-0812">Transmembrane</keyword>
<keyword evidence="10 11" id="KW-0998">Cell outer membrane</keyword>
<dbReference type="PANTHER" id="PTHR32552:SF74">
    <property type="entry name" value="HYDROXAMATE SIDEROPHORE RECEPTOR FHUE"/>
    <property type="match status" value="1"/>
</dbReference>
<protein>
    <submittedName>
        <fullName evidence="17">Ferripyoverdine receptor</fullName>
    </submittedName>
</protein>
<evidence type="ECO:0000256" key="4">
    <source>
        <dbReference type="ARBA" id="ARBA00022452"/>
    </source>
</evidence>
<evidence type="ECO:0000256" key="1">
    <source>
        <dbReference type="ARBA" id="ARBA00004571"/>
    </source>
</evidence>
<dbReference type="InterPro" id="IPR010916">
    <property type="entry name" value="TonB_box_CS"/>
</dbReference>
<dbReference type="InterPro" id="IPR010105">
    <property type="entry name" value="TonB_sidphr_rcpt"/>
</dbReference>
<evidence type="ECO:0000313" key="18">
    <source>
        <dbReference type="Proteomes" id="UP000254293"/>
    </source>
</evidence>
<reference evidence="17 18" key="1">
    <citation type="submission" date="2018-06" db="EMBL/GenBank/DDBJ databases">
        <authorList>
            <consortium name="Pathogen Informatics"/>
            <person name="Doyle S."/>
        </authorList>
    </citation>
    <scope>NUCLEOTIDE SEQUENCE [LARGE SCALE GENOMIC DNA]</scope>
    <source>
        <strain evidence="17 18">NCTC13336</strain>
    </source>
</reference>
<keyword evidence="4 11" id="KW-1134">Transmembrane beta strand</keyword>
<feature type="domain" description="TonB-dependent receptor plug" evidence="16">
    <location>
        <begin position="63"/>
        <end position="168"/>
    </location>
</feature>
<feature type="short sequence motif" description="TonB box" evidence="12">
    <location>
        <begin position="33"/>
        <end position="39"/>
    </location>
</feature>
<keyword evidence="7 12" id="KW-0798">TonB box</keyword>
<dbReference type="GO" id="GO:0015344">
    <property type="term" value="F:siderophore uptake transmembrane transporter activity"/>
    <property type="evidence" value="ECO:0007669"/>
    <property type="project" value="TreeGrafter"/>
</dbReference>
<dbReference type="PROSITE" id="PS52016">
    <property type="entry name" value="TONB_DEPENDENT_REC_3"/>
    <property type="match status" value="1"/>
</dbReference>
<accession>A0A377R000</accession>
<evidence type="ECO:0000256" key="11">
    <source>
        <dbReference type="PROSITE-ProRule" id="PRU01360"/>
    </source>
</evidence>
<evidence type="ECO:0000256" key="9">
    <source>
        <dbReference type="ARBA" id="ARBA00023170"/>
    </source>
</evidence>
<dbReference type="GO" id="GO:0015891">
    <property type="term" value="P:siderophore transport"/>
    <property type="evidence" value="ECO:0007669"/>
    <property type="project" value="InterPro"/>
</dbReference>
<evidence type="ECO:0000256" key="10">
    <source>
        <dbReference type="ARBA" id="ARBA00023237"/>
    </source>
</evidence>
<dbReference type="Proteomes" id="UP000254293">
    <property type="component" value="Unassembled WGS sequence"/>
</dbReference>
<evidence type="ECO:0000256" key="8">
    <source>
        <dbReference type="ARBA" id="ARBA00023136"/>
    </source>
</evidence>
<dbReference type="AlphaFoldDB" id="A0A377R000"/>
<evidence type="ECO:0000313" key="17">
    <source>
        <dbReference type="EMBL" id="STR01004.1"/>
    </source>
</evidence>
<evidence type="ECO:0000259" key="15">
    <source>
        <dbReference type="Pfam" id="PF00593"/>
    </source>
</evidence>
<dbReference type="GO" id="GO:0009279">
    <property type="term" value="C:cell outer membrane"/>
    <property type="evidence" value="ECO:0007669"/>
    <property type="project" value="UniProtKB-SubCell"/>
</dbReference>
<dbReference type="EMBL" id="UGJJ01000001">
    <property type="protein sequence ID" value="STR01004.1"/>
    <property type="molecule type" value="Genomic_DNA"/>
</dbReference>
<evidence type="ECO:0000256" key="2">
    <source>
        <dbReference type="ARBA" id="ARBA00009810"/>
    </source>
</evidence>
<keyword evidence="3 11" id="KW-0813">Transport</keyword>
<dbReference type="Gene3D" id="2.170.130.10">
    <property type="entry name" value="TonB-dependent receptor, plug domain"/>
    <property type="match status" value="1"/>
</dbReference>
<dbReference type="Pfam" id="PF00593">
    <property type="entry name" value="TonB_dep_Rec_b-barrel"/>
    <property type="match status" value="1"/>
</dbReference>
<dbReference type="InterPro" id="IPR039426">
    <property type="entry name" value="TonB-dep_rcpt-like"/>
</dbReference>
<feature type="signal peptide" evidence="14">
    <location>
        <begin position="1"/>
        <end position="21"/>
    </location>
</feature>
<keyword evidence="9 17" id="KW-0675">Receptor</keyword>
<gene>
    <name evidence="17" type="primary">fpvA_2</name>
    <name evidence="17" type="ORF">NCTC13336_01231</name>
</gene>
<dbReference type="PANTHER" id="PTHR32552">
    <property type="entry name" value="FERRICHROME IRON RECEPTOR-RELATED"/>
    <property type="match status" value="1"/>
</dbReference>
<comment type="similarity">
    <text evidence="2 11 13">Belongs to the TonB-dependent receptor family.</text>
</comment>
<evidence type="ECO:0000256" key="13">
    <source>
        <dbReference type="RuleBase" id="RU003357"/>
    </source>
</evidence>
<dbReference type="InterPro" id="IPR000531">
    <property type="entry name" value="Beta-barrel_TonB"/>
</dbReference>
<dbReference type="Gene3D" id="2.40.170.20">
    <property type="entry name" value="TonB-dependent receptor, beta-barrel domain"/>
    <property type="match status" value="1"/>
</dbReference>
<name>A0A377R000_9NEIS</name>
<organism evidence="17 18">
    <name type="scientific">Kingella potus</name>
    <dbReference type="NCBI Taxonomy" id="265175"/>
    <lineage>
        <taxon>Bacteria</taxon>
        <taxon>Pseudomonadati</taxon>
        <taxon>Pseudomonadota</taxon>
        <taxon>Betaproteobacteria</taxon>
        <taxon>Neisseriales</taxon>
        <taxon>Neisseriaceae</taxon>
        <taxon>Kingella</taxon>
    </lineage>
</organism>
<dbReference type="SUPFAM" id="SSF56935">
    <property type="entry name" value="Porins"/>
    <property type="match status" value="1"/>
</dbReference>
<evidence type="ECO:0000256" key="6">
    <source>
        <dbReference type="ARBA" id="ARBA00022729"/>
    </source>
</evidence>
<dbReference type="GO" id="GO:0038023">
    <property type="term" value="F:signaling receptor activity"/>
    <property type="evidence" value="ECO:0007669"/>
    <property type="project" value="InterPro"/>
</dbReference>
<sequence>MKTPFRLSLIALALLPLSARADTAAQDVSGLDTVTVTGSKPASLNQGYSTDGTYAPLGIAMTLRETPQSVSVTTSKQMEDWKLDSLRKVMEQTNGVTVKSGSGGSDRYAGLHARGMEVKNFQIDGVPLRSSGFSKDSWTGWSGVDTHALDRVEVLRGASALLGGTGDPSAQVSLVRKRPTKDFKAEIGTEAGNHSRWGVSGDVSGSLNPSGSLRGRIVAGHDRSGYQVDDAKMRNSSLYAVAEWDAAPSTTLSVGTQLQNRRETDTPIFLPIAYDSEGYPLKDEISRHANTSPKGTSYTYSSRNVFAELRHRFSPDWKSKFEYNWLRNTIHDRQGYAAMKVDHDTREIDLLETDSKEKSTSHSFAASVDGKYSLLGRKHDIMFGISGFNTKNRMPSSFVRYDNAFGLHDFLNDRSLRPANPVPDAEYTADDDVRARQIGGYFATRFRPTEKLALIGGARYSRITMRQAEHIGETDEQVTRSKVTPYIGAVYDLTDNLSAYTSYGTSFEPVFERGEDGRFLKPTTGRNVEVGLKGEFFDQRLNASAAFFDTRKNGMVKYVETGDYYVSEDHIRTRGFEAEVAGRINDNWFVSAGYTLQNRRGGEDSYEADLPRHQIKLATTYDFNERFTVGGSLRWQSKMSNINKGALTDDTDAEALARARKAATQKAYALVDLMGAWRINKNAELTLNVNNVFNTRYRTLSTFLSYGEGRNAVLGFKYRF</sequence>
<evidence type="ECO:0000256" key="7">
    <source>
        <dbReference type="ARBA" id="ARBA00023077"/>
    </source>
</evidence>
<dbReference type="InterPro" id="IPR037066">
    <property type="entry name" value="Plug_dom_sf"/>
</dbReference>
<evidence type="ECO:0000256" key="3">
    <source>
        <dbReference type="ARBA" id="ARBA00022448"/>
    </source>
</evidence>
<dbReference type="NCBIfam" id="TIGR01783">
    <property type="entry name" value="TonB-siderophor"/>
    <property type="match status" value="1"/>
</dbReference>
<dbReference type="InterPro" id="IPR012910">
    <property type="entry name" value="Plug_dom"/>
</dbReference>
<comment type="subcellular location">
    <subcellularLocation>
        <location evidence="1 11">Cell outer membrane</location>
        <topology evidence="1 11">Multi-pass membrane protein</topology>
    </subcellularLocation>
</comment>
<dbReference type="CDD" id="cd01347">
    <property type="entry name" value="ligand_gated_channel"/>
    <property type="match status" value="1"/>
</dbReference>
<dbReference type="OrthoDB" id="174652at2"/>
<keyword evidence="8 11" id="KW-0472">Membrane</keyword>
<proteinExistence type="inferred from homology"/>
<keyword evidence="18" id="KW-1185">Reference proteome</keyword>
<evidence type="ECO:0000256" key="12">
    <source>
        <dbReference type="PROSITE-ProRule" id="PRU10143"/>
    </source>
</evidence>
<dbReference type="PROSITE" id="PS00430">
    <property type="entry name" value="TONB_DEPENDENT_REC_1"/>
    <property type="match status" value="1"/>
</dbReference>
<feature type="domain" description="TonB-dependent receptor-like beta-barrel" evidence="15">
    <location>
        <begin position="292"/>
        <end position="692"/>
    </location>
</feature>